<evidence type="ECO:0000313" key="3">
    <source>
        <dbReference type="Proteomes" id="UP000019754"/>
    </source>
</evidence>
<dbReference type="GO" id="GO:0004803">
    <property type="term" value="F:transposase activity"/>
    <property type="evidence" value="ECO:0007669"/>
    <property type="project" value="InterPro"/>
</dbReference>
<dbReference type="Gene3D" id="1.10.10.10">
    <property type="entry name" value="Winged helix-like DNA-binding domain superfamily/Winged helix DNA-binding domain"/>
    <property type="match status" value="1"/>
</dbReference>
<organism evidence="2 3">
    <name type="scientific">Brachybacterium muris UCD-AY4</name>
    <dbReference type="NCBI Taxonomy" id="1249481"/>
    <lineage>
        <taxon>Bacteria</taxon>
        <taxon>Bacillati</taxon>
        <taxon>Actinomycetota</taxon>
        <taxon>Actinomycetes</taxon>
        <taxon>Micrococcales</taxon>
        <taxon>Dermabacteraceae</taxon>
        <taxon>Brachybacterium</taxon>
    </lineage>
</organism>
<dbReference type="GO" id="GO:0003677">
    <property type="term" value="F:DNA binding"/>
    <property type="evidence" value="ECO:0007669"/>
    <property type="project" value="InterPro"/>
</dbReference>
<dbReference type="InterPro" id="IPR036388">
    <property type="entry name" value="WH-like_DNA-bd_sf"/>
</dbReference>
<dbReference type="SUPFAM" id="SSF46689">
    <property type="entry name" value="Homeodomain-like"/>
    <property type="match status" value="1"/>
</dbReference>
<dbReference type="Proteomes" id="UP000019754">
    <property type="component" value="Unassembled WGS sequence"/>
</dbReference>
<protein>
    <submittedName>
        <fullName evidence="2">Transposase</fullName>
    </submittedName>
</protein>
<dbReference type="EMBL" id="AORC01000005">
    <property type="protein sequence ID" value="EYT50265.1"/>
    <property type="molecule type" value="Genomic_DNA"/>
</dbReference>
<dbReference type="InterPro" id="IPR009057">
    <property type="entry name" value="Homeodomain-like_sf"/>
</dbReference>
<gene>
    <name evidence="2" type="ORF">D641_0105670</name>
</gene>
<dbReference type="RefSeq" id="WP_031306974.1">
    <property type="nucleotide sequence ID" value="NZ_AORC01000005.1"/>
</dbReference>
<reference evidence="2 3" key="1">
    <citation type="journal article" date="2013" name="Genome Announc.">
        <title>Draft genome sequence of an Actinobacterium, Brachybacterium muris strain UCD-AY4.</title>
        <authorList>
            <person name="Lo J.R."/>
            <person name="Lang J.M."/>
            <person name="Darling A.E."/>
            <person name="Eisen J.A."/>
            <person name="Coil D.A."/>
        </authorList>
    </citation>
    <scope>NUCLEOTIDE SEQUENCE [LARGE SCALE GENOMIC DNA]</scope>
    <source>
        <strain evidence="2 3">UCD-AY4</strain>
    </source>
</reference>
<dbReference type="Pfam" id="PF01527">
    <property type="entry name" value="HTH_Tnp_1"/>
    <property type="match status" value="1"/>
</dbReference>
<dbReference type="AlphaFoldDB" id="A0A022KW09"/>
<dbReference type="InterPro" id="IPR002514">
    <property type="entry name" value="Transposase_8"/>
</dbReference>
<evidence type="ECO:0000313" key="2">
    <source>
        <dbReference type="EMBL" id="EYT50265.1"/>
    </source>
</evidence>
<keyword evidence="1" id="KW-0175">Coiled coil</keyword>
<dbReference type="STRING" id="1249481.D641_0105670"/>
<proteinExistence type="predicted"/>
<dbReference type="GO" id="GO:0006313">
    <property type="term" value="P:DNA transposition"/>
    <property type="evidence" value="ECO:0007669"/>
    <property type="project" value="InterPro"/>
</dbReference>
<sequence length="111" mass="12878">MPKKIDSQMRARCVRLVREHLQEYPTLTAAVTAVARQEGVSRESVRRWLAQAEVDDGTRPGIMTEESAEVKRLKAENRRLREDNEILRRASIFFAGELVPRKREVPPPRNR</sequence>
<feature type="coiled-coil region" evidence="1">
    <location>
        <begin position="63"/>
        <end position="90"/>
    </location>
</feature>
<comment type="caution">
    <text evidence="2">The sequence shown here is derived from an EMBL/GenBank/DDBJ whole genome shotgun (WGS) entry which is preliminary data.</text>
</comment>
<keyword evidence="3" id="KW-1185">Reference proteome</keyword>
<dbReference type="HOGENOM" id="CLU_027402_33_6_11"/>
<accession>A0A022KW09</accession>
<evidence type="ECO:0000256" key="1">
    <source>
        <dbReference type="SAM" id="Coils"/>
    </source>
</evidence>
<name>A0A022KW09_9MICO</name>